<keyword evidence="2" id="KW-1185">Reference proteome</keyword>
<sequence>MYSSDGVNFHLMWSSWLWRSWVSWSISQSVKYPWTCRSISPFALLTPHIQVCRCSAAATVLFFGRQILKRFGAISFGLRPWSHPKCQKLILYHCRLKLLCKPRRGGGDSTIFTAKVAAA</sequence>
<dbReference type="AlphaFoldDB" id="A0A8T0P617"/>
<dbReference type="Proteomes" id="UP000823388">
    <property type="component" value="Chromosome 8N"/>
</dbReference>
<evidence type="ECO:0000313" key="1">
    <source>
        <dbReference type="EMBL" id="KAG2557070.1"/>
    </source>
</evidence>
<dbReference type="EMBL" id="CM029052">
    <property type="protein sequence ID" value="KAG2557070.1"/>
    <property type="molecule type" value="Genomic_DNA"/>
</dbReference>
<comment type="caution">
    <text evidence="1">The sequence shown here is derived from an EMBL/GenBank/DDBJ whole genome shotgun (WGS) entry which is preliminary data.</text>
</comment>
<gene>
    <name evidence="1" type="ORF">PVAP13_8NG183300</name>
</gene>
<accession>A0A8T0P617</accession>
<reference evidence="1" key="1">
    <citation type="submission" date="2020-05" db="EMBL/GenBank/DDBJ databases">
        <title>WGS assembly of Panicum virgatum.</title>
        <authorList>
            <person name="Lovell J.T."/>
            <person name="Jenkins J."/>
            <person name="Shu S."/>
            <person name="Juenger T.E."/>
            <person name="Schmutz J."/>
        </authorList>
    </citation>
    <scope>NUCLEOTIDE SEQUENCE</scope>
    <source>
        <strain evidence="1">AP13</strain>
    </source>
</reference>
<proteinExistence type="predicted"/>
<evidence type="ECO:0000313" key="2">
    <source>
        <dbReference type="Proteomes" id="UP000823388"/>
    </source>
</evidence>
<protein>
    <submittedName>
        <fullName evidence="1">Uncharacterized protein</fullName>
    </submittedName>
</protein>
<organism evidence="1 2">
    <name type="scientific">Panicum virgatum</name>
    <name type="common">Blackwell switchgrass</name>
    <dbReference type="NCBI Taxonomy" id="38727"/>
    <lineage>
        <taxon>Eukaryota</taxon>
        <taxon>Viridiplantae</taxon>
        <taxon>Streptophyta</taxon>
        <taxon>Embryophyta</taxon>
        <taxon>Tracheophyta</taxon>
        <taxon>Spermatophyta</taxon>
        <taxon>Magnoliopsida</taxon>
        <taxon>Liliopsida</taxon>
        <taxon>Poales</taxon>
        <taxon>Poaceae</taxon>
        <taxon>PACMAD clade</taxon>
        <taxon>Panicoideae</taxon>
        <taxon>Panicodae</taxon>
        <taxon>Paniceae</taxon>
        <taxon>Panicinae</taxon>
        <taxon>Panicum</taxon>
        <taxon>Panicum sect. Hiantes</taxon>
    </lineage>
</organism>
<name>A0A8T0P617_PANVG</name>